<dbReference type="STRING" id="278856.A0A212EZ37"/>
<organism evidence="1 2">
    <name type="scientific">Danaus plexippus plexippus</name>
    <dbReference type="NCBI Taxonomy" id="278856"/>
    <lineage>
        <taxon>Eukaryota</taxon>
        <taxon>Metazoa</taxon>
        <taxon>Ecdysozoa</taxon>
        <taxon>Arthropoda</taxon>
        <taxon>Hexapoda</taxon>
        <taxon>Insecta</taxon>
        <taxon>Pterygota</taxon>
        <taxon>Neoptera</taxon>
        <taxon>Endopterygota</taxon>
        <taxon>Lepidoptera</taxon>
        <taxon>Glossata</taxon>
        <taxon>Ditrysia</taxon>
        <taxon>Papilionoidea</taxon>
        <taxon>Nymphalidae</taxon>
        <taxon>Danainae</taxon>
        <taxon>Danaini</taxon>
        <taxon>Danaina</taxon>
        <taxon>Danaus</taxon>
        <taxon>Danaus</taxon>
    </lineage>
</organism>
<keyword evidence="2" id="KW-1185">Reference proteome</keyword>
<reference evidence="1 2" key="1">
    <citation type="journal article" date="2011" name="Cell">
        <title>The monarch butterfly genome yields insights into long-distance migration.</title>
        <authorList>
            <person name="Zhan S."/>
            <person name="Merlin C."/>
            <person name="Boore J.L."/>
            <person name="Reppert S.M."/>
        </authorList>
    </citation>
    <scope>NUCLEOTIDE SEQUENCE [LARGE SCALE GENOMIC DNA]</scope>
    <source>
        <strain evidence="1">F-2</strain>
    </source>
</reference>
<gene>
    <name evidence="1" type="ORF">KGM_212918B</name>
</gene>
<dbReference type="EMBL" id="AGBW02011369">
    <property type="protein sequence ID" value="OWR46768.1"/>
    <property type="molecule type" value="Genomic_DNA"/>
</dbReference>
<proteinExistence type="predicted"/>
<dbReference type="Pfam" id="PF16062">
    <property type="entry name" value="MavL-like"/>
    <property type="match status" value="1"/>
</dbReference>
<comment type="caution">
    <text evidence="1">The sequence shown here is derived from an EMBL/GenBank/DDBJ whole genome shotgun (WGS) entry which is preliminary data.</text>
</comment>
<name>A0A212EZ37_DANPL</name>
<sequence>LIGARFERPRKMDFEDVLITKDQNTVENGFGQPNNNTDSWISRWRQMWSEFYDIPSLLYKDLPDIKTDEKKYLTKYVRIDDNTVFSNEVYYKRISVLADTTLLEAEFRANETGKDAFINVIGCGLGVWRISSHQSDVYILTFIQRIEDFLKKGLIDHVSDINFSYIRVSDDVRGGVNIQLENREPSSKLSGEHAGKLLVMTYPWDGNAHPGNEFWFGSLKTSGDPAAACSTQVSELHNAHINTTLRGDTVRVAAEGGVRPLREYCLTHTKQ</sequence>
<dbReference type="InParanoid" id="A0A212EZ37"/>
<dbReference type="Proteomes" id="UP000007151">
    <property type="component" value="Unassembled WGS sequence"/>
</dbReference>
<dbReference type="AlphaFoldDB" id="A0A212EZ37"/>
<evidence type="ECO:0000313" key="2">
    <source>
        <dbReference type="Proteomes" id="UP000007151"/>
    </source>
</evidence>
<dbReference type="KEGG" id="dpl:KGM_212918B"/>
<dbReference type="eggNOG" id="ENOG502QV0E">
    <property type="taxonomic scope" value="Eukaryota"/>
</dbReference>
<feature type="non-terminal residue" evidence="1">
    <location>
        <position position="1"/>
    </location>
</feature>
<protein>
    <submittedName>
        <fullName evidence="1">Uncharacterized protein</fullName>
    </submittedName>
</protein>
<dbReference type="InterPro" id="IPR032063">
    <property type="entry name" value="MavL-like"/>
</dbReference>
<evidence type="ECO:0000313" key="1">
    <source>
        <dbReference type="EMBL" id="OWR46768.1"/>
    </source>
</evidence>
<accession>A0A212EZ37</accession>